<evidence type="ECO:0000256" key="4">
    <source>
        <dbReference type="ARBA" id="ARBA00019623"/>
    </source>
</evidence>
<dbReference type="SUPFAM" id="SSF75005">
    <property type="entry name" value="Arabinanase/levansucrase/invertase"/>
    <property type="match status" value="1"/>
</dbReference>
<dbReference type="InterPro" id="IPR001362">
    <property type="entry name" value="Glyco_hydro_32"/>
</dbReference>
<feature type="domain" description="Glycosyl hydrolase family 32 N-terminal" evidence="10">
    <location>
        <begin position="15"/>
        <end position="320"/>
    </location>
</feature>
<evidence type="ECO:0000256" key="6">
    <source>
        <dbReference type="ARBA" id="ARBA00023295"/>
    </source>
</evidence>
<evidence type="ECO:0000313" key="13">
    <source>
        <dbReference type="Proteomes" id="UP000184758"/>
    </source>
</evidence>
<dbReference type="InterPro" id="IPR013189">
    <property type="entry name" value="Glyco_hydro_32_C"/>
</dbReference>
<comment type="similarity">
    <text evidence="2 8">Belongs to the glycosyl hydrolase 32 family.</text>
</comment>
<evidence type="ECO:0000256" key="9">
    <source>
        <dbReference type="RuleBase" id="RU365015"/>
    </source>
</evidence>
<keyword evidence="13" id="KW-1185">Reference proteome</keyword>
<dbReference type="STRING" id="28230.SAMN05878443_2262"/>
<dbReference type="GO" id="GO:0005985">
    <property type="term" value="P:sucrose metabolic process"/>
    <property type="evidence" value="ECO:0007669"/>
    <property type="project" value="UniProtKB-UniPathway"/>
</dbReference>
<evidence type="ECO:0000256" key="7">
    <source>
        <dbReference type="ARBA" id="ARBA00033367"/>
    </source>
</evidence>
<dbReference type="GO" id="GO:0004564">
    <property type="term" value="F:beta-fructofuranosidase activity"/>
    <property type="evidence" value="ECO:0007669"/>
    <property type="project" value="UniProtKB-EC"/>
</dbReference>
<evidence type="ECO:0000256" key="1">
    <source>
        <dbReference type="ARBA" id="ARBA00004914"/>
    </source>
</evidence>
<evidence type="ECO:0000256" key="5">
    <source>
        <dbReference type="ARBA" id="ARBA00022801"/>
    </source>
</evidence>
<sequence length="465" mass="53998">MKETEKVHDYELGYHITPPKGLLNDPNGLVHYKGVYHVFFQWNQTDTTHQSKSWGHVTTKDFIHWKSHKPALEPVDWYDKDGCYSGSAVVFKEKLYLFYTGNVRGEQGERSSYQCLAVSEDGIHFEKKGPILAFPIKGYTAHVRDSKVWQGEDGNWWMVLGAQKENLTGDVLMYKSTNLVDWTLTGSMLDEPISLGFMWECPDLLKFAEKDVFVFSPQGLEAEGEKYKNIYQTGYFTGRFLENGKFIKDDQPFEEMDHGFEFYAPQTFLDDSGRTILYGWAGVMEPEVEKAVPTIKQGWLHALTSPREVHYKNGQLTQYPLSETIKLREANPITSKNAENEVIHLPSLQQDILIEWNSAAPDFVINLRNELDIHYQAETKKMTVTRTNWKTNAREERTAFLTHELTELRLLVESSLVELFLNKGEEVFTLRYFVDETNHLLNFKYMDKPLEKLMTLYSLRSFQNE</sequence>
<keyword evidence="5 8" id="KW-0378">Hydrolase</keyword>
<dbReference type="InterPro" id="IPR018053">
    <property type="entry name" value="Glyco_hydro_32_AS"/>
</dbReference>
<proteinExistence type="inferred from homology"/>
<gene>
    <name evidence="12" type="ORF">SAMN05878443_2262</name>
</gene>
<dbReference type="Proteomes" id="UP000184758">
    <property type="component" value="Unassembled WGS sequence"/>
</dbReference>
<keyword evidence="9" id="KW-0963">Cytoplasm</keyword>
<keyword evidence="6 8" id="KW-0326">Glycosidase</keyword>
<evidence type="ECO:0000256" key="2">
    <source>
        <dbReference type="ARBA" id="ARBA00009902"/>
    </source>
</evidence>
<dbReference type="CDD" id="cd18623">
    <property type="entry name" value="GH32_ScrB-like"/>
    <property type="match status" value="1"/>
</dbReference>
<dbReference type="InterPro" id="IPR013148">
    <property type="entry name" value="Glyco_hydro_32_N"/>
</dbReference>
<evidence type="ECO:0000256" key="3">
    <source>
        <dbReference type="ARBA" id="ARBA00012758"/>
    </source>
</evidence>
<dbReference type="NCBIfam" id="TIGR01322">
    <property type="entry name" value="scrB_fam"/>
    <property type="match status" value="1"/>
</dbReference>
<dbReference type="eggNOG" id="COG1621">
    <property type="taxonomic scope" value="Bacteria"/>
</dbReference>
<dbReference type="RefSeq" id="WP_074200276.1">
    <property type="nucleotide sequence ID" value="NZ_FSRN01000001.1"/>
</dbReference>
<dbReference type="PROSITE" id="PS00609">
    <property type="entry name" value="GLYCOSYL_HYDROL_F32"/>
    <property type="match status" value="1"/>
</dbReference>
<dbReference type="SMART" id="SM00640">
    <property type="entry name" value="Glyco_32"/>
    <property type="match status" value="1"/>
</dbReference>
<reference evidence="13" key="1">
    <citation type="submission" date="2016-11" db="EMBL/GenBank/DDBJ databases">
        <authorList>
            <person name="Varghese N."/>
            <person name="Submissions S."/>
        </authorList>
    </citation>
    <scope>NUCLEOTIDE SEQUENCE [LARGE SCALE GENOMIC DNA]</scope>
    <source>
        <strain evidence="13">313</strain>
    </source>
</reference>
<evidence type="ECO:0000256" key="8">
    <source>
        <dbReference type="RuleBase" id="RU362110"/>
    </source>
</evidence>
<dbReference type="SUPFAM" id="SSF49899">
    <property type="entry name" value="Concanavalin A-like lectins/glucanases"/>
    <property type="match status" value="1"/>
</dbReference>
<dbReference type="Pfam" id="PF00251">
    <property type="entry name" value="Glyco_hydro_32N"/>
    <property type="match status" value="1"/>
</dbReference>
<dbReference type="AlphaFoldDB" id="A0A1N6I2U0"/>
<dbReference type="GO" id="GO:0005737">
    <property type="term" value="C:cytoplasm"/>
    <property type="evidence" value="ECO:0007669"/>
    <property type="project" value="UniProtKB-SubCell"/>
</dbReference>
<dbReference type="InterPro" id="IPR013320">
    <property type="entry name" value="ConA-like_dom_sf"/>
</dbReference>
<name>A0A1N6I2U0_9LACT</name>
<evidence type="ECO:0000259" key="11">
    <source>
        <dbReference type="Pfam" id="PF08244"/>
    </source>
</evidence>
<keyword evidence="9" id="KW-0119">Carbohydrate metabolism</keyword>
<organism evidence="12 13">
    <name type="scientific">Carnobacterium alterfunditum</name>
    <dbReference type="NCBI Taxonomy" id="28230"/>
    <lineage>
        <taxon>Bacteria</taxon>
        <taxon>Bacillati</taxon>
        <taxon>Bacillota</taxon>
        <taxon>Bacilli</taxon>
        <taxon>Lactobacillales</taxon>
        <taxon>Carnobacteriaceae</taxon>
        <taxon>Carnobacterium</taxon>
    </lineage>
</organism>
<comment type="pathway">
    <text evidence="1 9">Glycan biosynthesis; sucrose metabolism.</text>
</comment>
<dbReference type="PANTHER" id="PTHR43101">
    <property type="entry name" value="BETA-FRUCTOSIDASE"/>
    <property type="match status" value="1"/>
</dbReference>
<comment type="catalytic activity">
    <reaction evidence="8">
        <text>Hydrolysis of terminal non-reducing beta-D-fructofuranoside residues in beta-D-fructofuranosides.</text>
        <dbReference type="EC" id="3.2.1.26"/>
    </reaction>
</comment>
<dbReference type="UniPathway" id="UPA00238"/>
<feature type="domain" description="Glycosyl hydrolase family 32 C-terminal" evidence="11">
    <location>
        <begin position="340"/>
        <end position="438"/>
    </location>
</feature>
<dbReference type="InterPro" id="IPR023296">
    <property type="entry name" value="Glyco_hydro_beta-prop_sf"/>
</dbReference>
<dbReference type="PANTHER" id="PTHR43101:SF1">
    <property type="entry name" value="BETA-FRUCTOSIDASE"/>
    <property type="match status" value="1"/>
</dbReference>
<protein>
    <recommendedName>
        <fullName evidence="4 8">Sucrose-6-phosphate hydrolase</fullName>
        <ecNumber evidence="3 8">3.2.1.26</ecNumber>
    </recommendedName>
    <alternativeName>
        <fullName evidence="7 9">Invertase</fullName>
    </alternativeName>
</protein>
<evidence type="ECO:0000259" key="10">
    <source>
        <dbReference type="Pfam" id="PF00251"/>
    </source>
</evidence>
<dbReference type="InterPro" id="IPR051214">
    <property type="entry name" value="GH32_Enzymes"/>
</dbReference>
<evidence type="ECO:0000313" key="12">
    <source>
        <dbReference type="EMBL" id="SIO26301.1"/>
    </source>
</evidence>
<comment type="subcellular location">
    <subcellularLocation>
        <location evidence="9">Cytoplasm</location>
    </subcellularLocation>
</comment>
<dbReference type="Pfam" id="PF08244">
    <property type="entry name" value="Glyco_hydro_32C"/>
    <property type="match status" value="1"/>
</dbReference>
<dbReference type="InterPro" id="IPR006232">
    <property type="entry name" value="Suc6P_hydrolase"/>
</dbReference>
<comment type="function">
    <text evidence="9">Enables the bacterium to metabolize sucrose as a sole carbon source.</text>
</comment>
<dbReference type="Gene3D" id="2.115.10.20">
    <property type="entry name" value="Glycosyl hydrolase domain, family 43"/>
    <property type="match status" value="1"/>
</dbReference>
<dbReference type="EMBL" id="FSRN01000001">
    <property type="protein sequence ID" value="SIO26301.1"/>
    <property type="molecule type" value="Genomic_DNA"/>
</dbReference>
<accession>A0A1N6I2U0</accession>
<dbReference type="OrthoDB" id="9759709at2"/>
<dbReference type="EC" id="3.2.1.26" evidence="3 8"/>